<organism evidence="1 2">
    <name type="scientific">Ixodes persulcatus</name>
    <name type="common">Taiga tick</name>
    <dbReference type="NCBI Taxonomy" id="34615"/>
    <lineage>
        <taxon>Eukaryota</taxon>
        <taxon>Metazoa</taxon>
        <taxon>Ecdysozoa</taxon>
        <taxon>Arthropoda</taxon>
        <taxon>Chelicerata</taxon>
        <taxon>Arachnida</taxon>
        <taxon>Acari</taxon>
        <taxon>Parasitiformes</taxon>
        <taxon>Ixodida</taxon>
        <taxon>Ixodoidea</taxon>
        <taxon>Ixodidae</taxon>
        <taxon>Ixodinae</taxon>
        <taxon>Ixodes</taxon>
    </lineage>
</organism>
<dbReference type="EMBL" id="JABSTQ010009080">
    <property type="protein sequence ID" value="KAG0433158.1"/>
    <property type="molecule type" value="Genomic_DNA"/>
</dbReference>
<proteinExistence type="predicted"/>
<comment type="caution">
    <text evidence="1">The sequence shown here is derived from an EMBL/GenBank/DDBJ whole genome shotgun (WGS) entry which is preliminary data.</text>
</comment>
<accession>A0AC60QJK7</accession>
<protein>
    <submittedName>
        <fullName evidence="1">Uncharacterized protein</fullName>
    </submittedName>
</protein>
<keyword evidence="2" id="KW-1185">Reference proteome</keyword>
<sequence>MEVCEDKMAVSAASPTASVSAALTVSERRRSSGPPTRCSLDCGTRETRETRAAAEVHGQGHRAPAAAAGKGSAAASRAMAAYVRPERLERFERLRGSWATRGCRQVIVGKPISQRRLTNELALCAH</sequence>
<gene>
    <name evidence="1" type="ORF">HPB47_020188</name>
</gene>
<evidence type="ECO:0000313" key="2">
    <source>
        <dbReference type="Proteomes" id="UP000805193"/>
    </source>
</evidence>
<reference evidence="1 2" key="1">
    <citation type="journal article" date="2020" name="Cell">
        <title>Large-Scale Comparative Analyses of Tick Genomes Elucidate Their Genetic Diversity and Vector Capacities.</title>
        <authorList>
            <consortium name="Tick Genome and Microbiome Consortium (TIGMIC)"/>
            <person name="Jia N."/>
            <person name="Wang J."/>
            <person name="Shi W."/>
            <person name="Du L."/>
            <person name="Sun Y."/>
            <person name="Zhan W."/>
            <person name="Jiang J.F."/>
            <person name="Wang Q."/>
            <person name="Zhang B."/>
            <person name="Ji P."/>
            <person name="Bell-Sakyi L."/>
            <person name="Cui X.M."/>
            <person name="Yuan T.T."/>
            <person name="Jiang B.G."/>
            <person name="Yang W.F."/>
            <person name="Lam T.T."/>
            <person name="Chang Q.C."/>
            <person name="Ding S.J."/>
            <person name="Wang X.J."/>
            <person name="Zhu J.G."/>
            <person name="Ruan X.D."/>
            <person name="Zhao L."/>
            <person name="Wei J.T."/>
            <person name="Ye R.Z."/>
            <person name="Que T.C."/>
            <person name="Du C.H."/>
            <person name="Zhou Y.H."/>
            <person name="Cheng J.X."/>
            <person name="Dai P.F."/>
            <person name="Guo W.B."/>
            <person name="Han X.H."/>
            <person name="Huang E.J."/>
            <person name="Li L.F."/>
            <person name="Wei W."/>
            <person name="Gao Y.C."/>
            <person name="Liu J.Z."/>
            <person name="Shao H.Z."/>
            <person name="Wang X."/>
            <person name="Wang C.C."/>
            <person name="Yang T.C."/>
            <person name="Huo Q.B."/>
            <person name="Li W."/>
            <person name="Chen H.Y."/>
            <person name="Chen S.E."/>
            <person name="Zhou L.G."/>
            <person name="Ni X.B."/>
            <person name="Tian J.H."/>
            <person name="Sheng Y."/>
            <person name="Liu T."/>
            <person name="Pan Y.S."/>
            <person name="Xia L.Y."/>
            <person name="Li J."/>
            <person name="Zhao F."/>
            <person name="Cao W.C."/>
        </authorList>
    </citation>
    <scope>NUCLEOTIDE SEQUENCE [LARGE SCALE GENOMIC DNA]</scope>
    <source>
        <strain evidence="1">Iper-2018</strain>
    </source>
</reference>
<dbReference type="Proteomes" id="UP000805193">
    <property type="component" value="Unassembled WGS sequence"/>
</dbReference>
<evidence type="ECO:0000313" key="1">
    <source>
        <dbReference type="EMBL" id="KAG0433158.1"/>
    </source>
</evidence>
<name>A0AC60QJK7_IXOPE</name>